<evidence type="ECO:0000313" key="4">
    <source>
        <dbReference type="Proteomes" id="UP001374803"/>
    </source>
</evidence>
<keyword evidence="4" id="KW-1185">Reference proteome</keyword>
<keyword evidence="2" id="KW-1133">Transmembrane helix</keyword>
<accession>A0ABZ2L145</accession>
<keyword evidence="2" id="KW-0472">Membrane</keyword>
<evidence type="ECO:0000313" key="3">
    <source>
        <dbReference type="EMBL" id="WXB03541.1"/>
    </source>
</evidence>
<keyword evidence="2" id="KW-0812">Transmembrane</keyword>
<dbReference type="InterPro" id="IPR016024">
    <property type="entry name" value="ARM-type_fold"/>
</dbReference>
<evidence type="ECO:0000256" key="2">
    <source>
        <dbReference type="SAM" id="Phobius"/>
    </source>
</evidence>
<evidence type="ECO:0000256" key="1">
    <source>
        <dbReference type="SAM" id="MobiDB-lite"/>
    </source>
</evidence>
<gene>
    <name evidence="3" type="ORF">LVJ94_42385</name>
</gene>
<feature type="transmembrane region" description="Helical" evidence="2">
    <location>
        <begin position="7"/>
        <end position="26"/>
    </location>
</feature>
<dbReference type="EMBL" id="CP089983">
    <property type="protein sequence ID" value="WXB03541.1"/>
    <property type="molecule type" value="Genomic_DNA"/>
</dbReference>
<protein>
    <submittedName>
        <fullName evidence="3">HEAT repeat domain-containing protein</fullName>
    </submittedName>
</protein>
<organism evidence="3 4">
    <name type="scientific">Pendulispora rubella</name>
    <dbReference type="NCBI Taxonomy" id="2741070"/>
    <lineage>
        <taxon>Bacteria</taxon>
        <taxon>Pseudomonadati</taxon>
        <taxon>Myxococcota</taxon>
        <taxon>Myxococcia</taxon>
        <taxon>Myxococcales</taxon>
        <taxon>Sorangiineae</taxon>
        <taxon>Pendulisporaceae</taxon>
        <taxon>Pendulispora</taxon>
    </lineage>
</organism>
<sequence>MARRRLLVFGLVGSLIVIGVMLRWVVRDASHASLDPREWQSSGEMPGAVDMASGGGPLGSAPPVEQLPVTVCWKNLSSFDKNLSLTNFRAALAAALSANDQHLTNYLQERLAELVGDDPQKALEVVDWAETSSPPALGVYMEALKKTPAVQNEEVSERLVGLGESKTVSLEHRSAAIDALETQRRLSDRALSRLTAVAMDETVDSTAWVATRTLGRVMKEDYARTGNFDRYWKQLLQIGERSNESAVRVLALEMPSYSNPLVDRASMDRLGNILHSDPERDVREMAAFRLAVTTDPQRALDIFRGAFAQEKELCVRWAIVRFAVRAAGEQALPLLAQFAAQDPRFQQDYLDFKALYAQGTVDFARVWFEKQERHQCPEEGEGEEGRTNG</sequence>
<reference evidence="3" key="1">
    <citation type="submission" date="2021-12" db="EMBL/GenBank/DDBJ databases">
        <title>Discovery of the Pendulisporaceae a myxobacterial family with distinct sporulation behavior and unique specialized metabolism.</title>
        <authorList>
            <person name="Garcia R."/>
            <person name="Popoff A."/>
            <person name="Bader C.D."/>
            <person name="Loehr J."/>
            <person name="Walesch S."/>
            <person name="Walt C."/>
            <person name="Boldt J."/>
            <person name="Bunk B."/>
            <person name="Haeckl F.J.F.P.J."/>
            <person name="Gunesch A.P."/>
            <person name="Birkelbach J."/>
            <person name="Nuebel U."/>
            <person name="Pietschmann T."/>
            <person name="Bach T."/>
            <person name="Mueller R."/>
        </authorList>
    </citation>
    <scope>NUCLEOTIDE SEQUENCE</scope>
    <source>
        <strain evidence="3">MSr11367</strain>
    </source>
</reference>
<dbReference type="SUPFAM" id="SSF48371">
    <property type="entry name" value="ARM repeat"/>
    <property type="match status" value="1"/>
</dbReference>
<dbReference type="RefSeq" id="WP_394833171.1">
    <property type="nucleotide sequence ID" value="NZ_CP089929.1"/>
</dbReference>
<proteinExistence type="predicted"/>
<name>A0ABZ2L145_9BACT</name>
<dbReference type="Proteomes" id="UP001374803">
    <property type="component" value="Chromosome"/>
</dbReference>
<feature type="region of interest" description="Disordered" evidence="1">
    <location>
        <begin position="35"/>
        <end position="60"/>
    </location>
</feature>
<dbReference type="Pfam" id="PF13646">
    <property type="entry name" value="HEAT_2"/>
    <property type="match status" value="1"/>
</dbReference>